<dbReference type="EMBL" id="CDSF01000002">
    <property type="protein sequence ID" value="CEO95038.1"/>
    <property type="molecule type" value="Genomic_DNA"/>
</dbReference>
<name>A0A0G4IIP0_PLABS</name>
<dbReference type="SMART" id="SM00028">
    <property type="entry name" value="TPR"/>
    <property type="match status" value="2"/>
</dbReference>
<dbReference type="SUPFAM" id="SSF48452">
    <property type="entry name" value="TPR-like"/>
    <property type="match status" value="1"/>
</dbReference>
<dbReference type="Proteomes" id="UP000039324">
    <property type="component" value="Unassembled WGS sequence"/>
</dbReference>
<dbReference type="InterPro" id="IPR011990">
    <property type="entry name" value="TPR-like_helical_dom_sf"/>
</dbReference>
<proteinExistence type="predicted"/>
<evidence type="ECO:0000313" key="4">
    <source>
        <dbReference type="EMBL" id="CEO95038.1"/>
    </source>
</evidence>
<evidence type="ECO:0000313" key="5">
    <source>
        <dbReference type="Proteomes" id="UP000039324"/>
    </source>
</evidence>
<reference evidence="4 5" key="1">
    <citation type="submission" date="2015-02" db="EMBL/GenBank/DDBJ databases">
        <authorList>
            <person name="Chooi Y.-H."/>
        </authorList>
    </citation>
    <scope>NUCLEOTIDE SEQUENCE [LARGE SCALE GENOMIC DNA]</scope>
    <source>
        <strain evidence="4">E3</strain>
    </source>
</reference>
<dbReference type="Gene3D" id="1.25.40.10">
    <property type="entry name" value="Tetratricopeptide repeat domain"/>
    <property type="match status" value="1"/>
</dbReference>
<accession>A0A0G4IIP0</accession>
<dbReference type="InterPro" id="IPR013105">
    <property type="entry name" value="TPR_2"/>
</dbReference>
<dbReference type="PROSITE" id="PS50005">
    <property type="entry name" value="TPR"/>
    <property type="match status" value="1"/>
</dbReference>
<evidence type="ECO:0000256" key="2">
    <source>
        <dbReference type="ARBA" id="ARBA00022803"/>
    </source>
</evidence>
<feature type="non-terminal residue" evidence="4">
    <location>
        <position position="1"/>
    </location>
</feature>
<protein>
    <submittedName>
        <fullName evidence="4">Uncharacterized protein</fullName>
    </submittedName>
</protein>
<evidence type="ECO:0000256" key="1">
    <source>
        <dbReference type="ARBA" id="ARBA00022737"/>
    </source>
</evidence>
<organism evidence="4 5">
    <name type="scientific">Plasmodiophora brassicae</name>
    <name type="common">Clubroot disease agent</name>
    <dbReference type="NCBI Taxonomy" id="37360"/>
    <lineage>
        <taxon>Eukaryota</taxon>
        <taxon>Sar</taxon>
        <taxon>Rhizaria</taxon>
        <taxon>Endomyxa</taxon>
        <taxon>Phytomyxea</taxon>
        <taxon>Plasmodiophorida</taxon>
        <taxon>Plasmodiophoridae</taxon>
        <taxon>Plasmodiophora</taxon>
    </lineage>
</organism>
<dbReference type="OrthoDB" id="438641at2759"/>
<keyword evidence="1" id="KW-0677">Repeat</keyword>
<dbReference type="Pfam" id="PF07719">
    <property type="entry name" value="TPR_2"/>
    <property type="match status" value="1"/>
</dbReference>
<sequence>LQAAGSVKTAERWLIDRIGQAPNTALGWFRAGVGFYNKHQFEYAIDCFQKSVALDPLNYNAFQIMARACIAVNRREDAIEALRQSVKLDNPSDWQLLVELTSNHEASANPP</sequence>
<dbReference type="AlphaFoldDB" id="A0A0G4IIP0"/>
<feature type="repeat" description="TPR" evidence="3">
    <location>
        <begin position="25"/>
        <end position="58"/>
    </location>
</feature>
<keyword evidence="5" id="KW-1185">Reference proteome</keyword>
<keyword evidence="2 3" id="KW-0802">TPR repeat</keyword>
<evidence type="ECO:0000256" key="3">
    <source>
        <dbReference type="PROSITE-ProRule" id="PRU00339"/>
    </source>
</evidence>
<dbReference type="InterPro" id="IPR019734">
    <property type="entry name" value="TPR_rpt"/>
</dbReference>
<gene>
    <name evidence="4" type="ORF">PBRA_003851</name>
</gene>